<dbReference type="GO" id="GO:0003887">
    <property type="term" value="F:DNA-directed DNA polymerase activity"/>
    <property type="evidence" value="ECO:0007669"/>
    <property type="project" value="UniProtKB-KW"/>
</dbReference>
<dbReference type="Pfam" id="PF09115">
    <property type="entry name" value="DNApol3-delta_C"/>
    <property type="match status" value="1"/>
</dbReference>
<keyword evidence="10" id="KW-1185">Reference proteome</keyword>
<evidence type="ECO:0000256" key="5">
    <source>
        <dbReference type="ARBA" id="ARBA00022705"/>
    </source>
</evidence>
<evidence type="ECO:0000256" key="6">
    <source>
        <dbReference type="ARBA" id="ARBA00022932"/>
    </source>
</evidence>
<evidence type="ECO:0000259" key="8">
    <source>
        <dbReference type="Pfam" id="PF09115"/>
    </source>
</evidence>
<dbReference type="Gene3D" id="3.40.50.300">
    <property type="entry name" value="P-loop containing nucleotide triphosphate hydrolases"/>
    <property type="match status" value="1"/>
</dbReference>
<dbReference type="GO" id="GO:0003677">
    <property type="term" value="F:DNA binding"/>
    <property type="evidence" value="ECO:0007669"/>
    <property type="project" value="InterPro"/>
</dbReference>
<evidence type="ECO:0000256" key="3">
    <source>
        <dbReference type="ARBA" id="ARBA00022679"/>
    </source>
</evidence>
<dbReference type="InterPro" id="IPR027417">
    <property type="entry name" value="P-loop_NTPase"/>
</dbReference>
<evidence type="ECO:0000256" key="2">
    <source>
        <dbReference type="ARBA" id="ARBA00014363"/>
    </source>
</evidence>
<dbReference type="EMBL" id="AP021874">
    <property type="protein sequence ID" value="BBO72013.1"/>
    <property type="molecule type" value="Genomic_DNA"/>
</dbReference>
<evidence type="ECO:0000313" key="9">
    <source>
        <dbReference type="EMBL" id="BBO72013.1"/>
    </source>
</evidence>
<dbReference type="NCBIfam" id="TIGR00678">
    <property type="entry name" value="holB"/>
    <property type="match status" value="1"/>
</dbReference>
<dbReference type="SUPFAM" id="SSF52540">
    <property type="entry name" value="P-loop containing nucleoside triphosphate hydrolases"/>
    <property type="match status" value="1"/>
</dbReference>
<dbReference type="AlphaFoldDB" id="A0A5K7YVH6"/>
<dbReference type="GO" id="GO:0008408">
    <property type="term" value="F:3'-5' exonuclease activity"/>
    <property type="evidence" value="ECO:0007669"/>
    <property type="project" value="InterPro"/>
</dbReference>
<keyword evidence="3" id="KW-0808">Transferase</keyword>
<name>A0A5K7YVH6_9BACT</name>
<dbReference type="GO" id="GO:0009360">
    <property type="term" value="C:DNA polymerase III complex"/>
    <property type="evidence" value="ECO:0007669"/>
    <property type="project" value="InterPro"/>
</dbReference>
<keyword evidence="4" id="KW-0548">Nucleotidyltransferase</keyword>
<dbReference type="RefSeq" id="WP_155319776.1">
    <property type="nucleotide sequence ID" value="NZ_AP021874.1"/>
</dbReference>
<feature type="domain" description="DNA polymerase III delta subunit C-terminal" evidence="8">
    <location>
        <begin position="247"/>
        <end position="340"/>
    </location>
</feature>
<dbReference type="PANTHER" id="PTHR11669:SF8">
    <property type="entry name" value="DNA POLYMERASE III SUBUNIT DELTA"/>
    <property type="match status" value="1"/>
</dbReference>
<gene>
    <name evidence="9" type="ORF">DSCA_59430</name>
</gene>
<reference evidence="9 10" key="1">
    <citation type="submission" date="2019-11" db="EMBL/GenBank/DDBJ databases">
        <title>Comparative genomics of hydrocarbon-degrading Desulfosarcina strains.</title>
        <authorList>
            <person name="Watanabe M."/>
            <person name="Kojima H."/>
            <person name="Fukui M."/>
        </authorList>
    </citation>
    <scope>NUCLEOTIDE SEQUENCE [LARGE SCALE GENOMIC DNA]</scope>
    <source>
        <strain evidence="9 10">PL12</strain>
    </source>
</reference>
<comment type="catalytic activity">
    <reaction evidence="7">
        <text>DNA(n) + a 2'-deoxyribonucleoside 5'-triphosphate = DNA(n+1) + diphosphate</text>
        <dbReference type="Rhea" id="RHEA:22508"/>
        <dbReference type="Rhea" id="RHEA-COMP:17339"/>
        <dbReference type="Rhea" id="RHEA-COMP:17340"/>
        <dbReference type="ChEBI" id="CHEBI:33019"/>
        <dbReference type="ChEBI" id="CHEBI:61560"/>
        <dbReference type="ChEBI" id="CHEBI:173112"/>
        <dbReference type="EC" id="2.7.7.7"/>
    </reaction>
</comment>
<dbReference type="InterPro" id="IPR050238">
    <property type="entry name" value="DNA_Rep/Repair_Clamp_Loader"/>
</dbReference>
<proteinExistence type="predicted"/>
<dbReference type="EC" id="2.7.7.7" evidence="1"/>
<keyword evidence="5" id="KW-0235">DNA replication</keyword>
<evidence type="ECO:0000256" key="1">
    <source>
        <dbReference type="ARBA" id="ARBA00012417"/>
    </source>
</evidence>
<keyword evidence="6" id="KW-0239">DNA-directed DNA polymerase</keyword>
<dbReference type="PANTHER" id="PTHR11669">
    <property type="entry name" value="REPLICATION FACTOR C / DNA POLYMERASE III GAMMA-TAU SUBUNIT"/>
    <property type="match status" value="1"/>
</dbReference>
<dbReference type="Pfam" id="PF13177">
    <property type="entry name" value="DNA_pol3_delta2"/>
    <property type="match status" value="1"/>
</dbReference>
<evidence type="ECO:0000256" key="7">
    <source>
        <dbReference type="ARBA" id="ARBA00049244"/>
    </source>
</evidence>
<accession>A0A5K7YVH6</accession>
<evidence type="ECO:0000256" key="4">
    <source>
        <dbReference type="ARBA" id="ARBA00022695"/>
    </source>
</evidence>
<organism evidence="9 10">
    <name type="scientific">Desulfosarcina alkanivorans</name>
    <dbReference type="NCBI Taxonomy" id="571177"/>
    <lineage>
        <taxon>Bacteria</taxon>
        <taxon>Pseudomonadati</taxon>
        <taxon>Thermodesulfobacteriota</taxon>
        <taxon>Desulfobacteria</taxon>
        <taxon>Desulfobacterales</taxon>
        <taxon>Desulfosarcinaceae</taxon>
        <taxon>Desulfosarcina</taxon>
    </lineage>
</organism>
<dbReference type="InterPro" id="IPR015199">
    <property type="entry name" value="DNA_pol_III_delta_C"/>
</dbReference>
<evidence type="ECO:0000313" key="10">
    <source>
        <dbReference type="Proteomes" id="UP000427906"/>
    </source>
</evidence>
<protein>
    <recommendedName>
        <fullName evidence="2">DNA polymerase III subunit delta'</fullName>
        <ecNumber evidence="1">2.7.7.7</ecNumber>
    </recommendedName>
</protein>
<dbReference type="Proteomes" id="UP000427906">
    <property type="component" value="Chromosome"/>
</dbReference>
<dbReference type="KEGG" id="dalk:DSCA_59430"/>
<sequence>MTTATGFNAIVGQQQPIKLLKTFIRNGTMPHALLFTGDDGVGKKTTATAFAMACNCRKLGSAIDRQPHPDAIIDACGDCGPCRKIAGNHHPDIIRVAPLPSVIRIAQIRSLLQSLALKPNEAAWRVVILSEAQAMNAEAGNALLKVLEEPPDRTLLVLTARQPSDLLPTIVSRCRHIRFSPLGAPDIKRLLALAGGIEPESAETVSALCGGSFTRAQKLMDSRWLRRRDWIHRVMDEQLAGPPPPQIRTWLAFSEKLARKKDLIEESLEIVTMWFRDVLVARHDPQRVLNRDRLEALSRAAESVKPARLLLQIDAVDRALKALRSNTNARLTLDAMVLQIAGACT</sequence>
<dbReference type="GO" id="GO:0006261">
    <property type="term" value="P:DNA-templated DNA replication"/>
    <property type="evidence" value="ECO:0007669"/>
    <property type="project" value="TreeGrafter"/>
</dbReference>
<dbReference type="InterPro" id="IPR004622">
    <property type="entry name" value="DNA_pol_HolB"/>
</dbReference>
<dbReference type="OrthoDB" id="9810148at2"/>